<protein>
    <submittedName>
        <fullName evidence="1">Uncharacterized protein</fullName>
    </submittedName>
</protein>
<evidence type="ECO:0000313" key="1">
    <source>
        <dbReference type="EMBL" id="ACK70101.1"/>
    </source>
</evidence>
<dbReference type="AlphaFoldDB" id="B7KAZ1"/>
<accession>B7KAZ1</accession>
<keyword evidence="2" id="KW-1185">Reference proteome</keyword>
<dbReference type="KEGG" id="cyc:PCC7424_1663"/>
<proteinExistence type="predicted"/>
<reference evidence="2" key="1">
    <citation type="journal article" date="2011" name="MBio">
        <title>Novel metabolic attributes of the genus Cyanothece, comprising a group of unicellular nitrogen-fixing Cyanobacteria.</title>
        <authorList>
            <person name="Bandyopadhyay A."/>
            <person name="Elvitigala T."/>
            <person name="Welsh E."/>
            <person name="Stockel J."/>
            <person name="Liberton M."/>
            <person name="Min H."/>
            <person name="Sherman L.A."/>
            <person name="Pakrasi H.B."/>
        </authorList>
    </citation>
    <scope>NUCLEOTIDE SEQUENCE [LARGE SCALE GENOMIC DNA]</scope>
    <source>
        <strain evidence="2">PCC 7424</strain>
    </source>
</reference>
<dbReference type="eggNOG" id="ENOG503213D">
    <property type="taxonomic scope" value="Bacteria"/>
</dbReference>
<dbReference type="HOGENOM" id="CLU_893470_0_0_3"/>
<dbReference type="RefSeq" id="WP_012599045.1">
    <property type="nucleotide sequence ID" value="NC_011729.1"/>
</dbReference>
<gene>
    <name evidence="1" type="ordered locus">PCC7424_1663</name>
</gene>
<dbReference type="STRING" id="65393.PCC7424_1663"/>
<dbReference type="Proteomes" id="UP000002384">
    <property type="component" value="Chromosome"/>
</dbReference>
<name>B7KAZ1_GLOC7</name>
<dbReference type="EMBL" id="CP001291">
    <property type="protein sequence ID" value="ACK70101.1"/>
    <property type="molecule type" value="Genomic_DNA"/>
</dbReference>
<organism evidence="1 2">
    <name type="scientific">Gloeothece citriformis (strain PCC 7424)</name>
    <name type="common">Cyanothece sp. (strain PCC 7424)</name>
    <dbReference type="NCBI Taxonomy" id="65393"/>
    <lineage>
        <taxon>Bacteria</taxon>
        <taxon>Bacillati</taxon>
        <taxon>Cyanobacteriota</taxon>
        <taxon>Cyanophyceae</taxon>
        <taxon>Oscillatoriophycideae</taxon>
        <taxon>Chroococcales</taxon>
        <taxon>Aphanothecaceae</taxon>
        <taxon>Gloeothece</taxon>
        <taxon>Gloeothece citriformis</taxon>
    </lineage>
</organism>
<sequence>MFTGLEFMTIDILNQEEMQEEVFYPSAQDLGSPFDLKSHPDLTFKTFEINKTSSLELKFEPERTTTPSNPLMITIPQVNQRKEGDVQGVFSQIKLNDDFQPSFTINSTSFRSQVSLPMGLTWNFEYQGNYNNLTLEPDWNVEPTFSLRKFADWLEDDIFNPQVESQNSSTPAQGVRVIVPSEPSNSAASLLNLNQNNEIDQTPQYLLNLDNSVQSLFNRRIGTDFRFSWDANLNNVSVGITSPVFGGLKDEIELRNNNNLSQFLINREDPSNEWKGTVSLKYRLEINKDMKLELQNDYNLNSHDHVTFIRWIEKY</sequence>
<evidence type="ECO:0000313" key="2">
    <source>
        <dbReference type="Proteomes" id="UP000002384"/>
    </source>
</evidence>
<dbReference type="OrthoDB" id="9828991at2"/>